<sequence length="248" mass="26577">MAKNAKLTGQEIERYARHIILPEIGGAGQQKLKAARVCIIGAGGLGSPVAMYLAAAGVGTLGIIDDDVVSLSNLQRQIIHATDQISEKKTHSATKTIANINPHVKVIAHNERLNADNAQRNFKDYDIIVDGSDNFETRYLVADQAEALGLPLVAAALGRFDGSLTVLAPFEGNNPRYRDIFPKAPPAGVVPTCAEAGILGVVAGVMGTLQATEVIKLVTHIGTPLIGQLLLYDALECRFEKMRFKRKT</sequence>
<feature type="domain" description="THIF-type NAD/FAD binding fold" evidence="1">
    <location>
        <begin position="15"/>
        <end position="245"/>
    </location>
</feature>
<dbReference type="InterPro" id="IPR035985">
    <property type="entry name" value="Ubiquitin-activating_enz"/>
</dbReference>
<dbReference type="GO" id="GO:0016779">
    <property type="term" value="F:nucleotidyltransferase activity"/>
    <property type="evidence" value="ECO:0007669"/>
    <property type="project" value="UniProtKB-KW"/>
</dbReference>
<accession>A0ABU9T9N4</accession>
<comment type="caution">
    <text evidence="2">The sequence shown here is derived from an EMBL/GenBank/DDBJ whole genome shotgun (WGS) entry which is preliminary data.</text>
</comment>
<dbReference type="PANTHER" id="PTHR10953:SF102">
    <property type="entry name" value="ADENYLYLTRANSFERASE AND SULFURTRANSFERASE MOCS3"/>
    <property type="match status" value="1"/>
</dbReference>
<protein>
    <submittedName>
        <fullName evidence="2">Molybdopterin-synthase adenylyltransferase MoeB</fullName>
    </submittedName>
</protein>
<keyword evidence="2" id="KW-0808">Transferase</keyword>
<dbReference type="CDD" id="cd00757">
    <property type="entry name" value="ThiF_MoeB_HesA_family"/>
    <property type="match status" value="1"/>
</dbReference>
<reference evidence="2 3" key="1">
    <citation type="submission" date="2024-03" db="EMBL/GenBank/DDBJ databases">
        <title>Community enrichment and isolation of bacterial strains for fucoidan degradation.</title>
        <authorList>
            <person name="Sichert A."/>
        </authorList>
    </citation>
    <scope>NUCLEOTIDE SEQUENCE [LARGE SCALE GENOMIC DNA]</scope>
    <source>
        <strain evidence="2 3">AS62</strain>
    </source>
</reference>
<evidence type="ECO:0000313" key="2">
    <source>
        <dbReference type="EMBL" id="MEM5502838.1"/>
    </source>
</evidence>
<dbReference type="Proteomes" id="UP001477870">
    <property type="component" value="Unassembled WGS sequence"/>
</dbReference>
<dbReference type="NCBIfam" id="NF004281">
    <property type="entry name" value="PRK05690.1"/>
    <property type="match status" value="1"/>
</dbReference>
<dbReference type="InterPro" id="IPR045886">
    <property type="entry name" value="ThiF/MoeB/HesA"/>
</dbReference>
<evidence type="ECO:0000313" key="3">
    <source>
        <dbReference type="Proteomes" id="UP001477870"/>
    </source>
</evidence>
<name>A0ABU9T9N4_9HYPH</name>
<organism evidence="2 3">
    <name type="scientific">Ahrensia kielensis</name>
    <dbReference type="NCBI Taxonomy" id="76980"/>
    <lineage>
        <taxon>Bacteria</taxon>
        <taxon>Pseudomonadati</taxon>
        <taxon>Pseudomonadota</taxon>
        <taxon>Alphaproteobacteria</taxon>
        <taxon>Hyphomicrobiales</taxon>
        <taxon>Ahrensiaceae</taxon>
        <taxon>Ahrensia</taxon>
    </lineage>
</organism>
<dbReference type="InterPro" id="IPR000594">
    <property type="entry name" value="ThiF_NAD_FAD-bd"/>
</dbReference>
<gene>
    <name evidence="2" type="primary">moeB</name>
    <name evidence="2" type="ORF">WNY59_14695</name>
</gene>
<dbReference type="Gene3D" id="3.40.50.720">
    <property type="entry name" value="NAD(P)-binding Rossmann-like Domain"/>
    <property type="match status" value="1"/>
</dbReference>
<dbReference type="EMBL" id="JBBMQO010000008">
    <property type="protein sequence ID" value="MEM5502838.1"/>
    <property type="molecule type" value="Genomic_DNA"/>
</dbReference>
<keyword evidence="2" id="KW-0548">Nucleotidyltransferase</keyword>
<dbReference type="SUPFAM" id="SSF69572">
    <property type="entry name" value="Activating enzymes of the ubiquitin-like proteins"/>
    <property type="match status" value="1"/>
</dbReference>
<keyword evidence="3" id="KW-1185">Reference proteome</keyword>
<dbReference type="RefSeq" id="WP_342849054.1">
    <property type="nucleotide sequence ID" value="NZ_JBBMQO010000008.1"/>
</dbReference>
<dbReference type="PANTHER" id="PTHR10953">
    <property type="entry name" value="UBIQUITIN-ACTIVATING ENZYME E1"/>
    <property type="match status" value="1"/>
</dbReference>
<evidence type="ECO:0000259" key="1">
    <source>
        <dbReference type="Pfam" id="PF00899"/>
    </source>
</evidence>
<dbReference type="Pfam" id="PF00899">
    <property type="entry name" value="ThiF"/>
    <property type="match status" value="1"/>
</dbReference>
<proteinExistence type="predicted"/>